<evidence type="ECO:0000313" key="4">
    <source>
        <dbReference type="Proteomes" id="UP001524944"/>
    </source>
</evidence>
<keyword evidence="4" id="KW-1185">Reference proteome</keyword>
<feature type="chain" id="PRO_5046310520" evidence="1">
    <location>
        <begin position="29"/>
        <end position="173"/>
    </location>
</feature>
<reference evidence="3 4" key="1">
    <citation type="submission" date="2022-08" db="EMBL/GenBank/DDBJ databases">
        <title>Proteogenomics of the novel Dehalobacterium formicoaceticum strain EZ94 highlights a key role of methyltransferases during anaerobic dichloromethane degradation.</title>
        <authorList>
            <person name="Wasmund K."/>
        </authorList>
    </citation>
    <scope>NUCLEOTIDE SEQUENCE [LARGE SCALE GENOMIC DNA]</scope>
    <source>
        <strain evidence="3 4">EZ94</strain>
    </source>
</reference>
<gene>
    <name evidence="3" type="ORF">NVS47_08230</name>
</gene>
<protein>
    <submittedName>
        <fullName evidence="3">Stalk domain-containing protein</fullName>
    </submittedName>
</protein>
<dbReference type="EMBL" id="JANPWE010000003">
    <property type="protein sequence ID" value="MCR6545504.1"/>
    <property type="molecule type" value="Genomic_DNA"/>
</dbReference>
<dbReference type="InterPro" id="IPR036582">
    <property type="entry name" value="Mao_N_sf"/>
</dbReference>
<evidence type="ECO:0000313" key="3">
    <source>
        <dbReference type="EMBL" id="MCR6545504.1"/>
    </source>
</evidence>
<evidence type="ECO:0000256" key="1">
    <source>
        <dbReference type="SAM" id="SignalP"/>
    </source>
</evidence>
<evidence type="ECO:0000259" key="2">
    <source>
        <dbReference type="Pfam" id="PF07833"/>
    </source>
</evidence>
<feature type="domain" description="Copper amine oxidase-like N-terminal" evidence="2">
    <location>
        <begin position="38"/>
        <end position="131"/>
    </location>
</feature>
<accession>A0ABT1Y3Q9</accession>
<sequence>MRNFLLIFFSVLVFSAALVIPNVQTCLAQVEVTIAENQNAPFIKKEIFKEDDWVPVRWLFQQYVDSVDWENDRKVAVVKNDGKELIFNFSRQEIAVKENQFLVPIGYSKFINGRVFIDGAWIGSIFDMYATTGQDKDKDDIRNKLDFLPITGIDNLYSPKDGILHLTIFLDKK</sequence>
<comment type="caution">
    <text evidence="3">The sequence shown here is derived from an EMBL/GenBank/DDBJ whole genome shotgun (WGS) entry which is preliminary data.</text>
</comment>
<name>A0ABT1Y3Q9_9FIRM</name>
<dbReference type="InterPro" id="IPR012854">
    <property type="entry name" value="Cu_amine_oxidase-like_N"/>
</dbReference>
<dbReference type="RefSeq" id="WP_089609226.1">
    <property type="nucleotide sequence ID" value="NZ_CP022121.1"/>
</dbReference>
<keyword evidence="1" id="KW-0732">Signal</keyword>
<dbReference type="Proteomes" id="UP001524944">
    <property type="component" value="Unassembled WGS sequence"/>
</dbReference>
<feature type="signal peptide" evidence="1">
    <location>
        <begin position="1"/>
        <end position="28"/>
    </location>
</feature>
<organism evidence="3 4">
    <name type="scientific">Dehalobacterium formicoaceticum</name>
    <dbReference type="NCBI Taxonomy" id="51515"/>
    <lineage>
        <taxon>Bacteria</taxon>
        <taxon>Bacillati</taxon>
        <taxon>Bacillota</taxon>
        <taxon>Clostridia</taxon>
        <taxon>Eubacteriales</taxon>
        <taxon>Peptococcaceae</taxon>
        <taxon>Dehalobacterium</taxon>
    </lineage>
</organism>
<dbReference type="SUPFAM" id="SSF55383">
    <property type="entry name" value="Copper amine oxidase, domain N"/>
    <property type="match status" value="1"/>
</dbReference>
<proteinExistence type="predicted"/>
<dbReference type="Pfam" id="PF07833">
    <property type="entry name" value="Cu_amine_oxidN1"/>
    <property type="match status" value="1"/>
</dbReference>